<organism evidence="1 2">
    <name type="scientific">Fusarium decemcellulare</name>
    <dbReference type="NCBI Taxonomy" id="57161"/>
    <lineage>
        <taxon>Eukaryota</taxon>
        <taxon>Fungi</taxon>
        <taxon>Dikarya</taxon>
        <taxon>Ascomycota</taxon>
        <taxon>Pezizomycotina</taxon>
        <taxon>Sordariomycetes</taxon>
        <taxon>Hypocreomycetidae</taxon>
        <taxon>Hypocreales</taxon>
        <taxon>Nectriaceae</taxon>
        <taxon>Fusarium</taxon>
        <taxon>Fusarium decemcellulare species complex</taxon>
    </lineage>
</organism>
<dbReference type="EMBL" id="JANRMS010000065">
    <property type="protein sequence ID" value="KAJ3547863.1"/>
    <property type="molecule type" value="Genomic_DNA"/>
</dbReference>
<evidence type="ECO:0000313" key="2">
    <source>
        <dbReference type="Proteomes" id="UP001148629"/>
    </source>
</evidence>
<evidence type="ECO:0000313" key="1">
    <source>
        <dbReference type="EMBL" id="KAJ3547863.1"/>
    </source>
</evidence>
<comment type="caution">
    <text evidence="1">The sequence shown here is derived from an EMBL/GenBank/DDBJ whole genome shotgun (WGS) entry which is preliminary data.</text>
</comment>
<sequence length="986" mass="107016">MSQTSIELQHVQETAREEGYGSSTSQGETLTGGHEVPALPRVDGGKDAWLFLAASFTVEALTWGFPFAFGVFQDYYSTHAPFKGSSSIAVIGTCAMGIMYLGIPFIMSLQRLYPKHSRWSPIIGLFVMCVALALSSFSQNTTHLILTQGVLYAIGGSISYCPCILYMDEWFAKRKGLAFGVMWSGTGLAGFALPLLFEKFLHEYGFRTTLRIWSLALFVLTLPLAYFIKPRLPHSATRHINPLKLSFALSRNFMFHQFANIAQALGFFLPGIYLPSYARTALGAGTFPSALTVLLINVASVFGCVVMGALTDRLHVTDCFMISAAGATISTFFLWGFSTSLPVLYVYCIIYGFFAGSYTSAWPGVMRMVTAGPTSNDNDRGSGSGSSFDPAMVLGVLSAGRGIGNVASGPLSEALVKGMPWQGQASGGYGTGYGTLIVFTGATALAGGATFIIRRPGRLTQALGFGPVLPPPDIPLHGNLTASLNNAIRKLTSTDGIWNKTTTSFSVQLTSSEKTFFTFHQTAPLLNTTGVGKVNGETIYRVASITKVFTTLALLLQEGLDLDDPVSKYVPELQEIRRYKAITLRMLASQLSGIHREGYTFDLAMLNPLQDLHALGFPDVPLDPSTPLCDTLDSPLCTRAQFFQDLENHAFVWQPGQRAAYSNPGFILLGFALENITNMKYEDIISQEITKPLGLSSATGLKPQDISNSIIPVDGGFEWMTLPIGHNDASAGLYATPNDLARFLRGILCHELLSGPKTDIWLKPAVFTSSPYSAVGMPWEIFRVPSQNTDLPIDVYTKSGNLPSYAAYVVLIPEYSVGITINAAGPDSYIASRILLEVVVEKAVQGLEDLARTQARVKYAGRYTAGNGSTVVLDVDPGPGLKIKEWNNNGKSILKAWKELRGGNAAGVDARIYPVGDNDRWRVTFEAIPAQDKTGPFKDACETWFSVDQFRYQGLPVDEIVFDINNGKVDGLSIPGLRQSLERAPH</sequence>
<proteinExistence type="predicted"/>
<accession>A0ACC1SWL2</accession>
<keyword evidence="2" id="KW-1185">Reference proteome</keyword>
<gene>
    <name evidence="1" type="ORF">NM208_g1301</name>
</gene>
<name>A0ACC1SWL2_9HYPO</name>
<dbReference type="Proteomes" id="UP001148629">
    <property type="component" value="Unassembled WGS sequence"/>
</dbReference>
<protein>
    <submittedName>
        <fullName evidence="1">Uncharacterized protein</fullName>
    </submittedName>
</protein>
<reference evidence="1" key="1">
    <citation type="submission" date="2022-08" db="EMBL/GenBank/DDBJ databases">
        <title>Genome Sequence of Fusarium decemcellulare.</title>
        <authorList>
            <person name="Buettner E."/>
        </authorList>
    </citation>
    <scope>NUCLEOTIDE SEQUENCE</scope>
    <source>
        <strain evidence="1">Babe19</strain>
    </source>
</reference>